<dbReference type="GO" id="GO:0031419">
    <property type="term" value="F:cobalamin binding"/>
    <property type="evidence" value="ECO:0007669"/>
    <property type="project" value="InterPro"/>
</dbReference>
<organism evidence="2">
    <name type="scientific">marine sediment metagenome</name>
    <dbReference type="NCBI Taxonomy" id="412755"/>
    <lineage>
        <taxon>unclassified sequences</taxon>
        <taxon>metagenomes</taxon>
        <taxon>ecological metagenomes</taxon>
    </lineage>
</organism>
<evidence type="ECO:0000259" key="1">
    <source>
        <dbReference type="Pfam" id="PF01642"/>
    </source>
</evidence>
<dbReference type="SUPFAM" id="SSF51703">
    <property type="entry name" value="Cobalamin (vitamin B12)-dependent enzymes"/>
    <property type="match status" value="1"/>
</dbReference>
<gene>
    <name evidence="2" type="ORF">S06H3_17930</name>
</gene>
<dbReference type="Gene3D" id="3.20.20.240">
    <property type="entry name" value="Methylmalonyl-CoA mutase"/>
    <property type="match status" value="1"/>
</dbReference>
<feature type="domain" description="Methylmalonyl-CoA mutase alpha/beta chain catalytic" evidence="1">
    <location>
        <begin position="1"/>
        <end position="30"/>
    </location>
</feature>
<dbReference type="Pfam" id="PF01642">
    <property type="entry name" value="MM_CoA_mutase"/>
    <property type="match status" value="1"/>
</dbReference>
<proteinExistence type="predicted"/>
<comment type="caution">
    <text evidence="2">The sequence shown here is derived from an EMBL/GenBank/DDBJ whole genome shotgun (WGS) entry which is preliminary data.</text>
</comment>
<feature type="non-terminal residue" evidence="2">
    <location>
        <position position="1"/>
    </location>
</feature>
<protein>
    <recommendedName>
        <fullName evidence="1">Methylmalonyl-CoA mutase alpha/beta chain catalytic domain-containing protein</fullName>
    </recommendedName>
</protein>
<dbReference type="AlphaFoldDB" id="X1KWP4"/>
<sequence>AKIRALRRIWAQMMKEEFGAKNPRSLRLTVTVAL</sequence>
<dbReference type="InterPro" id="IPR016176">
    <property type="entry name" value="Cbl-dep_enz_cat"/>
</dbReference>
<evidence type="ECO:0000313" key="2">
    <source>
        <dbReference type="EMBL" id="GAI11128.1"/>
    </source>
</evidence>
<reference evidence="2" key="1">
    <citation type="journal article" date="2014" name="Front. Microbiol.">
        <title>High frequency of phylogenetically diverse reductive dehalogenase-homologous genes in deep subseafloor sedimentary metagenomes.</title>
        <authorList>
            <person name="Kawai M."/>
            <person name="Futagami T."/>
            <person name="Toyoda A."/>
            <person name="Takaki Y."/>
            <person name="Nishi S."/>
            <person name="Hori S."/>
            <person name="Arai W."/>
            <person name="Tsubouchi T."/>
            <person name="Morono Y."/>
            <person name="Uchiyama I."/>
            <person name="Ito T."/>
            <person name="Fujiyama A."/>
            <person name="Inagaki F."/>
            <person name="Takami H."/>
        </authorList>
    </citation>
    <scope>NUCLEOTIDE SEQUENCE</scope>
    <source>
        <strain evidence="2">Expedition CK06-06</strain>
    </source>
</reference>
<name>X1KWP4_9ZZZZ</name>
<dbReference type="GO" id="GO:0016866">
    <property type="term" value="F:intramolecular transferase activity"/>
    <property type="evidence" value="ECO:0007669"/>
    <property type="project" value="InterPro"/>
</dbReference>
<accession>X1KWP4</accession>
<dbReference type="EMBL" id="BARV01009014">
    <property type="protein sequence ID" value="GAI11128.1"/>
    <property type="molecule type" value="Genomic_DNA"/>
</dbReference>
<dbReference type="InterPro" id="IPR006099">
    <property type="entry name" value="MeMalonylCoA_mutase_a/b_cat"/>
</dbReference>